<reference evidence="1 2" key="2">
    <citation type="submission" date="2020-07" db="EMBL/GenBank/DDBJ databases">
        <title>Genome assembly of wild tea tree DASZ reveals pedigree and selection history of tea varieties.</title>
        <authorList>
            <person name="Zhang W."/>
        </authorList>
    </citation>
    <scope>NUCLEOTIDE SEQUENCE [LARGE SCALE GENOMIC DNA]</scope>
    <source>
        <strain evidence="2">cv. G240</strain>
        <tissue evidence="1">Leaf</tissue>
    </source>
</reference>
<dbReference type="Proteomes" id="UP000593564">
    <property type="component" value="Unassembled WGS sequence"/>
</dbReference>
<name>A0A7J7GD76_CAMSI</name>
<evidence type="ECO:0008006" key="3">
    <source>
        <dbReference type="Google" id="ProtNLM"/>
    </source>
</evidence>
<protein>
    <recommendedName>
        <fullName evidence="3">RNase H type-1 domain-containing protein</fullName>
    </recommendedName>
</protein>
<keyword evidence="2" id="KW-1185">Reference proteome</keyword>
<evidence type="ECO:0000313" key="2">
    <source>
        <dbReference type="Proteomes" id="UP000593564"/>
    </source>
</evidence>
<comment type="caution">
    <text evidence="1">The sequence shown here is derived from an EMBL/GenBank/DDBJ whole genome shotgun (WGS) entry which is preliminary data.</text>
</comment>
<organism evidence="1 2">
    <name type="scientific">Camellia sinensis</name>
    <name type="common">Tea plant</name>
    <name type="synonym">Thea sinensis</name>
    <dbReference type="NCBI Taxonomy" id="4442"/>
    <lineage>
        <taxon>Eukaryota</taxon>
        <taxon>Viridiplantae</taxon>
        <taxon>Streptophyta</taxon>
        <taxon>Embryophyta</taxon>
        <taxon>Tracheophyta</taxon>
        <taxon>Spermatophyta</taxon>
        <taxon>Magnoliopsida</taxon>
        <taxon>eudicotyledons</taxon>
        <taxon>Gunneridae</taxon>
        <taxon>Pentapetalae</taxon>
        <taxon>asterids</taxon>
        <taxon>Ericales</taxon>
        <taxon>Theaceae</taxon>
        <taxon>Camellia</taxon>
    </lineage>
</organism>
<accession>A0A7J7GD76</accession>
<proteinExistence type="predicted"/>
<evidence type="ECO:0000313" key="1">
    <source>
        <dbReference type="EMBL" id="KAF5937378.1"/>
    </source>
</evidence>
<dbReference type="EMBL" id="JACBKZ010000012">
    <property type="protein sequence ID" value="KAF5937378.1"/>
    <property type="molecule type" value="Genomic_DNA"/>
</dbReference>
<dbReference type="AlphaFoldDB" id="A0A7J7GD76"/>
<sequence>MQLASPIATEGMACHQAMQWAKEQNLRKVSIWTNSHLLVDVLCKRVGRFWSSTTIIADIKLVSKYFAY</sequence>
<reference evidence="2" key="1">
    <citation type="journal article" date="2020" name="Nat. Commun.">
        <title>Genome assembly of wild tea tree DASZ reveals pedigree and selection history of tea varieties.</title>
        <authorList>
            <person name="Zhang W."/>
            <person name="Zhang Y."/>
            <person name="Qiu H."/>
            <person name="Guo Y."/>
            <person name="Wan H."/>
            <person name="Zhang X."/>
            <person name="Scossa F."/>
            <person name="Alseekh S."/>
            <person name="Zhang Q."/>
            <person name="Wang P."/>
            <person name="Xu L."/>
            <person name="Schmidt M.H."/>
            <person name="Jia X."/>
            <person name="Li D."/>
            <person name="Zhu A."/>
            <person name="Guo F."/>
            <person name="Chen W."/>
            <person name="Ni D."/>
            <person name="Usadel B."/>
            <person name="Fernie A.R."/>
            <person name="Wen W."/>
        </authorList>
    </citation>
    <scope>NUCLEOTIDE SEQUENCE [LARGE SCALE GENOMIC DNA]</scope>
    <source>
        <strain evidence="2">cv. G240</strain>
    </source>
</reference>
<gene>
    <name evidence="1" type="ORF">HYC85_024884</name>
</gene>